<feature type="binding site" evidence="10">
    <location>
        <position position="123"/>
    </location>
    <ligand>
        <name>NAD(+)</name>
        <dbReference type="ChEBI" id="CHEBI:57540"/>
    </ligand>
</feature>
<dbReference type="InterPro" id="IPR017476">
    <property type="entry name" value="UDP-Glc/GDP-Man"/>
</dbReference>
<feature type="active site" description="Nucleophile" evidence="8">
    <location>
        <position position="262"/>
    </location>
</feature>
<feature type="binding site" evidence="10">
    <location>
        <position position="87"/>
    </location>
    <ligand>
        <name>NAD(+)</name>
        <dbReference type="ChEBI" id="CHEBI:57540"/>
    </ligand>
</feature>
<dbReference type="InterPro" id="IPR028357">
    <property type="entry name" value="UDPglc_DH_bac"/>
</dbReference>
<dbReference type="SMART" id="SM00984">
    <property type="entry name" value="UDPG_MGDP_dh_C"/>
    <property type="match status" value="1"/>
</dbReference>
<dbReference type="InterPro" id="IPR001732">
    <property type="entry name" value="UDP-Glc/GDP-Man_DH_N"/>
</dbReference>
<dbReference type="EMBL" id="LT629695">
    <property type="protein sequence ID" value="SDH81206.1"/>
    <property type="molecule type" value="Genomic_DNA"/>
</dbReference>
<evidence type="ECO:0000256" key="2">
    <source>
        <dbReference type="ARBA" id="ARBA00006601"/>
    </source>
</evidence>
<evidence type="ECO:0000259" key="11">
    <source>
        <dbReference type="SMART" id="SM00984"/>
    </source>
</evidence>
<evidence type="ECO:0000256" key="1">
    <source>
        <dbReference type="ARBA" id="ARBA00004701"/>
    </source>
</evidence>
<comment type="pathway">
    <text evidence="1">Nucleotide-sugar biosynthesis; UDP-alpha-D-glucuronate biosynthesis; UDP-alpha-D-glucuronate from UDP-alpha-D-glucose: step 1/1.</text>
</comment>
<evidence type="ECO:0000313" key="12">
    <source>
        <dbReference type="EMBL" id="SDH81206.1"/>
    </source>
</evidence>
<dbReference type="GO" id="GO:0003979">
    <property type="term" value="F:UDP-glucose 6-dehydrogenase activity"/>
    <property type="evidence" value="ECO:0007669"/>
    <property type="project" value="UniProtKB-EC"/>
</dbReference>
<dbReference type="EC" id="1.1.1.22" evidence="3 7"/>
<dbReference type="AlphaFoldDB" id="A0A1G8FGM9"/>
<feature type="binding site" evidence="9">
    <location>
        <position position="206"/>
    </location>
    <ligand>
        <name>substrate</name>
    </ligand>
</feature>
<evidence type="ECO:0000256" key="8">
    <source>
        <dbReference type="PIRSR" id="PIRSR500134-1"/>
    </source>
</evidence>
<dbReference type="GO" id="GO:0006065">
    <property type="term" value="P:UDP-glucuronate biosynthetic process"/>
    <property type="evidence" value="ECO:0007669"/>
    <property type="project" value="UniProtKB-UniPathway"/>
</dbReference>
<dbReference type="InterPro" id="IPR036220">
    <property type="entry name" value="UDP-Glc/GDP-Man_DH_C_sf"/>
</dbReference>
<dbReference type="GO" id="GO:0000271">
    <property type="term" value="P:polysaccharide biosynthetic process"/>
    <property type="evidence" value="ECO:0007669"/>
    <property type="project" value="InterPro"/>
</dbReference>
<evidence type="ECO:0000256" key="6">
    <source>
        <dbReference type="ARBA" id="ARBA00047473"/>
    </source>
</evidence>
<dbReference type="SUPFAM" id="SSF52413">
    <property type="entry name" value="UDP-glucose/GDP-mannose dehydrogenase C-terminal domain"/>
    <property type="match status" value="1"/>
</dbReference>
<feature type="domain" description="UDP-glucose/GDP-mannose dehydrogenase C-terminal" evidence="11">
    <location>
        <begin position="317"/>
        <end position="417"/>
    </location>
</feature>
<dbReference type="InterPro" id="IPR014026">
    <property type="entry name" value="UDP-Glc/GDP-Man_DH_dimer"/>
</dbReference>
<dbReference type="STRING" id="399736.SAMN04489720_2468"/>
<feature type="binding site" evidence="9">
    <location>
        <position position="324"/>
    </location>
    <ligand>
        <name>substrate</name>
    </ligand>
</feature>
<protein>
    <recommendedName>
        <fullName evidence="3 7">UDP-glucose 6-dehydrogenase</fullName>
        <ecNumber evidence="3 7">1.1.1.22</ecNumber>
    </recommendedName>
</protein>
<dbReference type="Gene3D" id="3.40.50.720">
    <property type="entry name" value="NAD(P)-binding Rossmann-like Domain"/>
    <property type="match status" value="2"/>
</dbReference>
<feature type="binding site" evidence="9">
    <location>
        <begin position="251"/>
        <end position="255"/>
    </location>
    <ligand>
        <name>substrate</name>
    </ligand>
</feature>
<organism evidence="12 13">
    <name type="scientific">Agrococcus jejuensis</name>
    <dbReference type="NCBI Taxonomy" id="399736"/>
    <lineage>
        <taxon>Bacteria</taxon>
        <taxon>Bacillati</taxon>
        <taxon>Actinomycetota</taxon>
        <taxon>Actinomycetes</taxon>
        <taxon>Micrococcales</taxon>
        <taxon>Microbacteriaceae</taxon>
        <taxon>Agrococcus</taxon>
    </lineage>
</organism>
<reference evidence="13" key="1">
    <citation type="submission" date="2016-10" db="EMBL/GenBank/DDBJ databases">
        <authorList>
            <person name="Varghese N."/>
            <person name="Submissions S."/>
        </authorList>
    </citation>
    <scope>NUCLEOTIDE SEQUENCE [LARGE SCALE GENOMIC DNA]</scope>
    <source>
        <strain evidence="13">DSM 22002</strain>
    </source>
</reference>
<dbReference type="InterPro" id="IPR008927">
    <property type="entry name" value="6-PGluconate_DH-like_C_sf"/>
</dbReference>
<keyword evidence="13" id="KW-1185">Reference proteome</keyword>
<feature type="binding site" evidence="9">
    <location>
        <begin position="149"/>
        <end position="152"/>
    </location>
    <ligand>
        <name>substrate</name>
    </ligand>
</feature>
<evidence type="ECO:0000256" key="10">
    <source>
        <dbReference type="PIRSR" id="PIRSR500134-3"/>
    </source>
</evidence>
<feature type="binding site" evidence="10">
    <location>
        <position position="331"/>
    </location>
    <ligand>
        <name>NAD(+)</name>
        <dbReference type="ChEBI" id="CHEBI:57540"/>
    </ligand>
</feature>
<dbReference type="Pfam" id="PF03720">
    <property type="entry name" value="UDPG_MGDP_dh_C"/>
    <property type="match status" value="1"/>
</dbReference>
<dbReference type="NCBIfam" id="TIGR03026">
    <property type="entry name" value="NDP-sugDHase"/>
    <property type="match status" value="1"/>
</dbReference>
<comment type="catalytic activity">
    <reaction evidence="6 7">
        <text>UDP-alpha-D-glucose + 2 NAD(+) + H2O = UDP-alpha-D-glucuronate + 2 NADH + 3 H(+)</text>
        <dbReference type="Rhea" id="RHEA:23596"/>
        <dbReference type="ChEBI" id="CHEBI:15377"/>
        <dbReference type="ChEBI" id="CHEBI:15378"/>
        <dbReference type="ChEBI" id="CHEBI:57540"/>
        <dbReference type="ChEBI" id="CHEBI:57945"/>
        <dbReference type="ChEBI" id="CHEBI:58052"/>
        <dbReference type="ChEBI" id="CHEBI:58885"/>
        <dbReference type="EC" id="1.1.1.22"/>
    </reaction>
</comment>
<evidence type="ECO:0000256" key="7">
    <source>
        <dbReference type="PIRNR" id="PIRNR000124"/>
    </source>
</evidence>
<dbReference type="Pfam" id="PF00984">
    <property type="entry name" value="UDPG_MGDP_dh"/>
    <property type="match status" value="1"/>
</dbReference>
<dbReference type="InterPro" id="IPR014027">
    <property type="entry name" value="UDP-Glc/GDP-Man_DH_C"/>
</dbReference>
<dbReference type="PIRSF" id="PIRSF500134">
    <property type="entry name" value="UDPglc_DH_bac"/>
    <property type="match status" value="1"/>
</dbReference>
<dbReference type="PIRSF" id="PIRSF000124">
    <property type="entry name" value="UDPglc_GDPman_dh"/>
    <property type="match status" value="1"/>
</dbReference>
<keyword evidence="5 7" id="KW-0520">NAD</keyword>
<dbReference type="RefSeq" id="WP_092505419.1">
    <property type="nucleotide sequence ID" value="NZ_LT629695.1"/>
</dbReference>
<dbReference type="OrthoDB" id="5193947at2"/>
<dbReference type="PANTHER" id="PTHR43750">
    <property type="entry name" value="UDP-GLUCOSE 6-DEHYDROGENASE TUAD"/>
    <property type="match status" value="1"/>
</dbReference>
<dbReference type="SUPFAM" id="SSF51735">
    <property type="entry name" value="NAD(P)-binding Rossmann-fold domains"/>
    <property type="match status" value="1"/>
</dbReference>
<dbReference type="PANTHER" id="PTHR43750:SF3">
    <property type="entry name" value="UDP-GLUCOSE 6-DEHYDROGENASE TUAD"/>
    <property type="match status" value="1"/>
</dbReference>
<dbReference type="SUPFAM" id="SSF48179">
    <property type="entry name" value="6-phosphogluconate dehydrogenase C-terminal domain-like"/>
    <property type="match status" value="1"/>
</dbReference>
<evidence type="ECO:0000256" key="9">
    <source>
        <dbReference type="PIRSR" id="PIRSR500134-2"/>
    </source>
</evidence>
<dbReference type="Proteomes" id="UP000198822">
    <property type="component" value="Chromosome I"/>
</dbReference>
<dbReference type="InterPro" id="IPR036291">
    <property type="entry name" value="NAD(P)-bd_dom_sf"/>
</dbReference>
<evidence type="ECO:0000256" key="5">
    <source>
        <dbReference type="ARBA" id="ARBA00023027"/>
    </source>
</evidence>
<keyword evidence="4 7" id="KW-0560">Oxidoreductase</keyword>
<sequence length="448" mass="46717">MTAPRIAVVGCGYLGAVHAAGMASLGFDTVGIDVDAAKVEALAAGSAPFFEPGLDAMLRGALDAGTLRFQTDAAGVDADVWFVCVGTPQQPGSNAADLTYVDAAVAALVPHLREGMLVVGKSTVPVGTAERLAAIVEPTGARLAWNPEFLREGLAVTDTLAPDRLVYGVRDGDDASVAALDAVYASILERDTPRIVTDYATAELVKVSANAFLATKISFINAIAEVAEASGADVVQLADAIGIDARIGRRFLNSGIGFGGGCLPKDIRAFRARSIELGADEALGFLDEVDRVNQRRRDRMVALVERELVAAGGGSVAMLGLAFKPDSDDVRDSAALEVAMRLAATHDVVAYDPEASAPAARRAPELRIADSLDAALADASVVALGTEWREFRDLDPADVATRTAARVVVDGRNVLDRDAWSAAGFRVVAIGRPDRDPVTTASHQEATA</sequence>
<comment type="similarity">
    <text evidence="2 7">Belongs to the UDP-glucose/GDP-mannose dehydrogenase family.</text>
</comment>
<dbReference type="Gene3D" id="1.20.5.100">
    <property type="entry name" value="Cytochrome c1, transmembrane anchor, C-terminal"/>
    <property type="match status" value="1"/>
</dbReference>
<feature type="binding site" evidence="10">
    <location>
        <position position="33"/>
    </location>
    <ligand>
        <name>NAD(+)</name>
        <dbReference type="ChEBI" id="CHEBI:57540"/>
    </ligand>
</feature>
<dbReference type="GO" id="GO:0051287">
    <property type="term" value="F:NAD binding"/>
    <property type="evidence" value="ECO:0007669"/>
    <property type="project" value="InterPro"/>
</dbReference>
<feature type="binding site" evidence="10">
    <location>
        <position position="152"/>
    </location>
    <ligand>
        <name>NAD(+)</name>
        <dbReference type="ChEBI" id="CHEBI:57540"/>
    </ligand>
</feature>
<proteinExistence type="inferred from homology"/>
<evidence type="ECO:0000256" key="4">
    <source>
        <dbReference type="ARBA" id="ARBA00023002"/>
    </source>
</evidence>
<evidence type="ECO:0000256" key="3">
    <source>
        <dbReference type="ARBA" id="ARBA00012954"/>
    </source>
</evidence>
<name>A0A1G8FGM9_9MICO</name>
<gene>
    <name evidence="12" type="ORF">SAMN04489720_2468</name>
</gene>
<dbReference type="UniPathway" id="UPA00038">
    <property type="reaction ID" value="UER00491"/>
</dbReference>
<feature type="binding site" evidence="9">
    <location>
        <position position="259"/>
    </location>
    <ligand>
        <name>substrate</name>
    </ligand>
</feature>
<accession>A0A1G8FGM9</accession>
<feature type="binding site" evidence="10">
    <location>
        <position position="265"/>
    </location>
    <ligand>
        <name>NAD(+)</name>
        <dbReference type="ChEBI" id="CHEBI:57540"/>
    </ligand>
</feature>
<dbReference type="Pfam" id="PF03721">
    <property type="entry name" value="UDPG_MGDP_dh_N"/>
    <property type="match status" value="1"/>
</dbReference>
<feature type="binding site" evidence="10">
    <location>
        <position position="38"/>
    </location>
    <ligand>
        <name>NAD(+)</name>
        <dbReference type="ChEBI" id="CHEBI:57540"/>
    </ligand>
</feature>
<evidence type="ECO:0000313" key="13">
    <source>
        <dbReference type="Proteomes" id="UP000198822"/>
    </source>
</evidence>